<dbReference type="EMBL" id="JRNN01000067">
    <property type="protein sequence ID" value="KGF34490.1"/>
    <property type="molecule type" value="Genomic_DNA"/>
</dbReference>
<reference evidence="1 2" key="1">
    <citation type="submission" date="2014-07" db="EMBL/GenBank/DDBJ databases">
        <authorList>
            <person name="McCorrison J."/>
            <person name="Sanka R."/>
            <person name="Torralba M."/>
            <person name="Gillis M."/>
            <person name="Haft D.H."/>
            <person name="Methe B."/>
            <person name="Sutton G."/>
            <person name="Nelson K.E."/>
        </authorList>
    </citation>
    <scope>NUCLEOTIDE SEQUENCE [LARGE SCALE GENOMIC DNA]</scope>
    <source>
        <strain evidence="1 2">DNF00853</strain>
    </source>
</reference>
<name>A0A095ZIA7_9BACT</name>
<dbReference type="AlphaFoldDB" id="A0A095ZIA7"/>
<accession>A0A095ZIA7</accession>
<protein>
    <submittedName>
        <fullName evidence="1">Uncharacterized protein</fullName>
    </submittedName>
</protein>
<organism evidence="1 2">
    <name type="scientific">Hoylesella buccalis DNF00853</name>
    <dbReference type="NCBI Taxonomy" id="1401074"/>
    <lineage>
        <taxon>Bacteria</taxon>
        <taxon>Pseudomonadati</taxon>
        <taxon>Bacteroidota</taxon>
        <taxon>Bacteroidia</taxon>
        <taxon>Bacteroidales</taxon>
        <taxon>Prevotellaceae</taxon>
        <taxon>Hoylesella</taxon>
    </lineage>
</organism>
<dbReference type="Proteomes" id="UP000029556">
    <property type="component" value="Unassembled WGS sequence"/>
</dbReference>
<proteinExistence type="predicted"/>
<comment type="caution">
    <text evidence="1">The sequence shown here is derived from an EMBL/GenBank/DDBJ whole genome shotgun (WGS) entry which is preliminary data.</text>
</comment>
<evidence type="ECO:0000313" key="1">
    <source>
        <dbReference type="EMBL" id="KGF34490.1"/>
    </source>
</evidence>
<sequence>MDMTFAFRIGGMMSGEPVQRVAVMGERGAGNECSEQWWLESGTREKLERRDRIMRHRALDAVFIVCNEFLFL</sequence>
<gene>
    <name evidence="1" type="ORF">HMPREF2137_07705</name>
</gene>
<evidence type="ECO:0000313" key="2">
    <source>
        <dbReference type="Proteomes" id="UP000029556"/>
    </source>
</evidence>